<feature type="region of interest" description="Disordered" evidence="10">
    <location>
        <begin position="1"/>
        <end position="22"/>
    </location>
</feature>
<proteinExistence type="predicted"/>
<evidence type="ECO:0000256" key="3">
    <source>
        <dbReference type="ARBA" id="ARBA00022737"/>
    </source>
</evidence>
<evidence type="ECO:0000256" key="6">
    <source>
        <dbReference type="ARBA" id="ARBA00023015"/>
    </source>
</evidence>
<dbReference type="EMBL" id="OD001357">
    <property type="protein sequence ID" value="CAD7401594.1"/>
    <property type="molecule type" value="Genomic_DNA"/>
</dbReference>
<reference evidence="12" key="1">
    <citation type="submission" date="2020-11" db="EMBL/GenBank/DDBJ databases">
        <authorList>
            <person name="Tran Van P."/>
        </authorList>
    </citation>
    <scope>NUCLEOTIDE SEQUENCE</scope>
</reference>
<name>A0A7R9GYZ2_TIMPO</name>
<feature type="domain" description="C2H2-type" evidence="11">
    <location>
        <begin position="509"/>
        <end position="539"/>
    </location>
</feature>
<evidence type="ECO:0000256" key="7">
    <source>
        <dbReference type="ARBA" id="ARBA00023163"/>
    </source>
</evidence>
<dbReference type="GO" id="GO:0003677">
    <property type="term" value="F:DNA binding"/>
    <property type="evidence" value="ECO:0007669"/>
    <property type="project" value="UniProtKB-KW"/>
</dbReference>
<dbReference type="PROSITE" id="PS50157">
    <property type="entry name" value="ZINC_FINGER_C2H2_2"/>
    <property type="match status" value="4"/>
</dbReference>
<dbReference type="InterPro" id="IPR036236">
    <property type="entry name" value="Znf_C2H2_sf"/>
</dbReference>
<keyword evidence="7" id="KW-0804">Transcription</keyword>
<dbReference type="GO" id="GO:0000981">
    <property type="term" value="F:DNA-binding transcription factor activity, RNA polymerase II-specific"/>
    <property type="evidence" value="ECO:0007669"/>
    <property type="project" value="TreeGrafter"/>
</dbReference>
<organism evidence="12">
    <name type="scientific">Timema poppense</name>
    <name type="common">Walking stick</name>
    <dbReference type="NCBI Taxonomy" id="170557"/>
    <lineage>
        <taxon>Eukaryota</taxon>
        <taxon>Metazoa</taxon>
        <taxon>Ecdysozoa</taxon>
        <taxon>Arthropoda</taxon>
        <taxon>Hexapoda</taxon>
        <taxon>Insecta</taxon>
        <taxon>Pterygota</taxon>
        <taxon>Neoptera</taxon>
        <taxon>Polyneoptera</taxon>
        <taxon>Phasmatodea</taxon>
        <taxon>Timematodea</taxon>
        <taxon>Timematoidea</taxon>
        <taxon>Timematidae</taxon>
        <taxon>Timema</taxon>
    </lineage>
</organism>
<sequence length="563" mass="63913">MQKTTVDLSPFPGGEGVPIGANSNKVKKDLSKFLKQTKQLDSLFGTEYDVNDARLFYGHEEPEYLMSNGRNVAGLDVSDRKFLCTNCTKSYKHKHHLLRHLRLECGVEPKMNLDNQAVDKNMSQFLKANKHSDVFFETEYMVGDSRLVSNHEEQDYCMQGRRNIPPVNVSERKFVCPNCNKSYKYKHDLLRHLRLECGVEPKNLISAACNLLKSLRPYPGFRAVDGGVGSEQYLQSVADGGVGSEQYLQSVADGGVGSEQYLQSVADGGFGWFYGHTDARDIPKDDTEESKSPQTFTFTEETSSYGNLSKFLRGTKHSFGLFGTEFAVDNSQSLFTQTEQELLMRRRRNVVELNDLAQKFVCPNCTKSYKHKHHLLRHLRLECGVEPKYEMPELTQIWKANHFCTGTLDDKRQSRSDRLVALKGLTMYTQNEGVFERITLDPVLYIEPQALGRACTRLFAEKPSIVYSRKGYINMFFERDSSMASEETLIEDYGTMDTSRGIEALPPKFVCRNCGAAYKNKHHLVRHLRNGPEHGARHNGSVVERGEARWISGRGGRGTMAQW</sequence>
<evidence type="ECO:0000256" key="5">
    <source>
        <dbReference type="ARBA" id="ARBA00022833"/>
    </source>
</evidence>
<evidence type="ECO:0000259" key="11">
    <source>
        <dbReference type="PROSITE" id="PS50157"/>
    </source>
</evidence>
<feature type="domain" description="C2H2-type" evidence="11">
    <location>
        <begin position="82"/>
        <end position="109"/>
    </location>
</feature>
<evidence type="ECO:0000256" key="2">
    <source>
        <dbReference type="ARBA" id="ARBA00022723"/>
    </source>
</evidence>
<feature type="domain" description="C2H2-type" evidence="11">
    <location>
        <begin position="360"/>
        <end position="387"/>
    </location>
</feature>
<comment type="subcellular location">
    <subcellularLocation>
        <location evidence="1">Nucleus</location>
    </subcellularLocation>
</comment>
<evidence type="ECO:0000313" key="12">
    <source>
        <dbReference type="EMBL" id="CAD7401594.1"/>
    </source>
</evidence>
<dbReference type="AlphaFoldDB" id="A0A7R9GYZ2"/>
<evidence type="ECO:0000256" key="4">
    <source>
        <dbReference type="ARBA" id="ARBA00022771"/>
    </source>
</evidence>
<dbReference type="Gene3D" id="3.30.160.60">
    <property type="entry name" value="Classic Zinc Finger"/>
    <property type="match status" value="1"/>
</dbReference>
<keyword evidence="8" id="KW-0539">Nucleus</keyword>
<keyword evidence="5" id="KW-0862">Zinc</keyword>
<evidence type="ECO:0000256" key="9">
    <source>
        <dbReference type="PROSITE-ProRule" id="PRU00042"/>
    </source>
</evidence>
<keyword evidence="2" id="KW-0479">Metal-binding</keyword>
<evidence type="ECO:0000256" key="10">
    <source>
        <dbReference type="SAM" id="MobiDB-lite"/>
    </source>
</evidence>
<feature type="domain" description="C2H2-type" evidence="11">
    <location>
        <begin position="174"/>
        <end position="201"/>
    </location>
</feature>
<keyword evidence="4 9" id="KW-0863">Zinc-finger</keyword>
<dbReference type="InterPro" id="IPR013087">
    <property type="entry name" value="Znf_C2H2_type"/>
</dbReference>
<keyword evidence="6" id="KW-0805">Transcription regulation</keyword>
<gene>
    <name evidence="12" type="ORF">TPSB3V08_LOCUS3172</name>
</gene>
<dbReference type="SMART" id="SM00355">
    <property type="entry name" value="ZnF_C2H2"/>
    <property type="match status" value="4"/>
</dbReference>
<evidence type="ECO:0000256" key="1">
    <source>
        <dbReference type="ARBA" id="ARBA00004123"/>
    </source>
</evidence>
<dbReference type="PANTHER" id="PTHR24394:SF48">
    <property type="entry name" value="ZINC FINGER PROTEIN 771"/>
    <property type="match status" value="1"/>
</dbReference>
<dbReference type="GO" id="GO:0005634">
    <property type="term" value="C:nucleus"/>
    <property type="evidence" value="ECO:0007669"/>
    <property type="project" value="UniProtKB-SubCell"/>
</dbReference>
<dbReference type="GO" id="GO:0008270">
    <property type="term" value="F:zinc ion binding"/>
    <property type="evidence" value="ECO:0007669"/>
    <property type="project" value="UniProtKB-KW"/>
</dbReference>
<evidence type="ECO:0000256" key="8">
    <source>
        <dbReference type="ARBA" id="ARBA00023242"/>
    </source>
</evidence>
<dbReference type="SUPFAM" id="SSF57667">
    <property type="entry name" value="beta-beta-alpha zinc fingers"/>
    <property type="match status" value="1"/>
</dbReference>
<keyword evidence="3" id="KW-0677">Repeat</keyword>
<accession>A0A7R9GYZ2</accession>
<dbReference type="PANTHER" id="PTHR24394">
    <property type="entry name" value="ZINC FINGER PROTEIN"/>
    <property type="match status" value="1"/>
</dbReference>
<dbReference type="Pfam" id="PF00096">
    <property type="entry name" value="zf-C2H2"/>
    <property type="match status" value="3"/>
</dbReference>
<protein>
    <recommendedName>
        <fullName evidence="11">C2H2-type domain-containing protein</fullName>
    </recommendedName>
</protein>